<evidence type="ECO:0000256" key="3">
    <source>
        <dbReference type="ARBA" id="ARBA00022692"/>
    </source>
</evidence>
<evidence type="ECO:0000313" key="8">
    <source>
        <dbReference type="Proteomes" id="UP000663864"/>
    </source>
</evidence>
<keyword evidence="3 6" id="KW-0812">Transmembrane</keyword>
<dbReference type="SUPFAM" id="SSF103473">
    <property type="entry name" value="MFS general substrate transporter"/>
    <property type="match status" value="1"/>
</dbReference>
<protein>
    <submittedName>
        <fullName evidence="7">Uncharacterized protein</fullName>
    </submittedName>
</protein>
<dbReference type="EMBL" id="CAJNOT010000847">
    <property type="protein sequence ID" value="CAF1094015.1"/>
    <property type="molecule type" value="Genomic_DNA"/>
</dbReference>
<evidence type="ECO:0000313" key="7">
    <source>
        <dbReference type="EMBL" id="CAF1094015.1"/>
    </source>
</evidence>
<feature type="transmembrane region" description="Helical" evidence="6">
    <location>
        <begin position="89"/>
        <end position="110"/>
    </location>
</feature>
<keyword evidence="4 6" id="KW-1133">Transmembrane helix</keyword>
<name>A0A814NLP8_9BILA</name>
<feature type="transmembrane region" description="Helical" evidence="6">
    <location>
        <begin position="122"/>
        <end position="145"/>
    </location>
</feature>
<comment type="subcellular location">
    <subcellularLocation>
        <location evidence="1">Membrane</location>
        <topology evidence="1">Multi-pass membrane protein</topology>
    </subcellularLocation>
</comment>
<gene>
    <name evidence="7" type="ORF">ZHD862_LOCUS17242</name>
</gene>
<keyword evidence="2" id="KW-0813">Transport</keyword>
<reference evidence="7" key="1">
    <citation type="submission" date="2021-02" db="EMBL/GenBank/DDBJ databases">
        <authorList>
            <person name="Nowell W R."/>
        </authorList>
    </citation>
    <scope>NUCLEOTIDE SEQUENCE</scope>
</reference>
<feature type="transmembrane region" description="Helical" evidence="6">
    <location>
        <begin position="165"/>
        <end position="185"/>
    </location>
</feature>
<evidence type="ECO:0000256" key="2">
    <source>
        <dbReference type="ARBA" id="ARBA00022448"/>
    </source>
</evidence>
<evidence type="ECO:0000256" key="5">
    <source>
        <dbReference type="ARBA" id="ARBA00023136"/>
    </source>
</evidence>
<dbReference type="Proteomes" id="UP000663864">
    <property type="component" value="Unassembled WGS sequence"/>
</dbReference>
<dbReference type="Gene3D" id="1.20.1250.20">
    <property type="entry name" value="MFS general substrate transporter like domains"/>
    <property type="match status" value="1"/>
</dbReference>
<keyword evidence="5 6" id="KW-0472">Membrane</keyword>
<evidence type="ECO:0000256" key="1">
    <source>
        <dbReference type="ARBA" id="ARBA00004141"/>
    </source>
</evidence>
<dbReference type="GO" id="GO:0022857">
    <property type="term" value="F:transmembrane transporter activity"/>
    <property type="evidence" value="ECO:0007669"/>
    <property type="project" value="InterPro"/>
</dbReference>
<sequence>MDTIITLSTTVDNRKSNDHQTTSMYNGNNVTISDKMYQKAIRALLWKLDKRLIPFLTILELFSFLNRINIGNAKIAGIENTLHLTQTEYSWAVSIYFIGFMLLEIPSTLIMRYIGPSKFLSIIMIIWGLIMVSMAFVKNAAGLLATRFFLIYRAEDAPYFIRSHLISLGFMVAMLFASLILKYILWRENQHRDHLSPEQRTRELTMCGQEPCDAHPDFRYVT</sequence>
<evidence type="ECO:0000256" key="6">
    <source>
        <dbReference type="SAM" id="Phobius"/>
    </source>
</evidence>
<dbReference type="PANTHER" id="PTHR43791">
    <property type="entry name" value="PERMEASE-RELATED"/>
    <property type="match status" value="1"/>
</dbReference>
<comment type="caution">
    <text evidence="7">The sequence shown here is derived from an EMBL/GenBank/DDBJ whole genome shotgun (WGS) entry which is preliminary data.</text>
</comment>
<dbReference type="InterPro" id="IPR036259">
    <property type="entry name" value="MFS_trans_sf"/>
</dbReference>
<dbReference type="PANTHER" id="PTHR43791:SF36">
    <property type="entry name" value="TRANSPORTER, PUTATIVE (AFU_ORTHOLOGUE AFUA_6G08340)-RELATED"/>
    <property type="match status" value="1"/>
</dbReference>
<proteinExistence type="predicted"/>
<organism evidence="7 8">
    <name type="scientific">Rotaria sordida</name>
    <dbReference type="NCBI Taxonomy" id="392033"/>
    <lineage>
        <taxon>Eukaryota</taxon>
        <taxon>Metazoa</taxon>
        <taxon>Spiralia</taxon>
        <taxon>Gnathifera</taxon>
        <taxon>Rotifera</taxon>
        <taxon>Eurotatoria</taxon>
        <taxon>Bdelloidea</taxon>
        <taxon>Philodinida</taxon>
        <taxon>Philodinidae</taxon>
        <taxon>Rotaria</taxon>
    </lineage>
</organism>
<dbReference type="AlphaFoldDB" id="A0A814NLP8"/>
<accession>A0A814NLP8</accession>
<dbReference type="InterPro" id="IPR011701">
    <property type="entry name" value="MFS"/>
</dbReference>
<dbReference type="Pfam" id="PF07690">
    <property type="entry name" value="MFS_1"/>
    <property type="match status" value="1"/>
</dbReference>
<dbReference type="GO" id="GO:0016020">
    <property type="term" value="C:membrane"/>
    <property type="evidence" value="ECO:0007669"/>
    <property type="project" value="UniProtKB-SubCell"/>
</dbReference>
<evidence type="ECO:0000256" key="4">
    <source>
        <dbReference type="ARBA" id="ARBA00022989"/>
    </source>
</evidence>